<evidence type="ECO:0000256" key="1">
    <source>
        <dbReference type="ARBA" id="ARBA00004123"/>
    </source>
</evidence>
<evidence type="ECO:0000256" key="2">
    <source>
        <dbReference type="ARBA" id="ARBA00022723"/>
    </source>
</evidence>
<evidence type="ECO:0000256" key="5">
    <source>
        <dbReference type="ARBA" id="ARBA00023242"/>
    </source>
</evidence>
<gene>
    <name evidence="7" type="ORF">FB45DRAFT_1008551</name>
</gene>
<keyword evidence="4" id="KW-0804">Transcription</keyword>
<dbReference type="InterPro" id="IPR036864">
    <property type="entry name" value="Zn2-C6_fun-type_DNA-bd_sf"/>
</dbReference>
<organism evidence="7 8">
    <name type="scientific">Roridomyces roridus</name>
    <dbReference type="NCBI Taxonomy" id="1738132"/>
    <lineage>
        <taxon>Eukaryota</taxon>
        <taxon>Fungi</taxon>
        <taxon>Dikarya</taxon>
        <taxon>Basidiomycota</taxon>
        <taxon>Agaricomycotina</taxon>
        <taxon>Agaricomycetes</taxon>
        <taxon>Agaricomycetidae</taxon>
        <taxon>Agaricales</taxon>
        <taxon>Marasmiineae</taxon>
        <taxon>Mycenaceae</taxon>
        <taxon>Roridomyces</taxon>
    </lineage>
</organism>
<dbReference type="GO" id="GO:0008270">
    <property type="term" value="F:zinc ion binding"/>
    <property type="evidence" value="ECO:0007669"/>
    <property type="project" value="InterPro"/>
</dbReference>
<dbReference type="SUPFAM" id="SSF57701">
    <property type="entry name" value="Zn2/Cys6 DNA-binding domain"/>
    <property type="match status" value="1"/>
</dbReference>
<dbReference type="InterPro" id="IPR001138">
    <property type="entry name" value="Zn2Cys6_DnaBD"/>
</dbReference>
<dbReference type="Gene3D" id="4.10.240.10">
    <property type="entry name" value="Zn(2)-C6 fungal-type DNA-binding domain"/>
    <property type="match status" value="1"/>
</dbReference>
<dbReference type="Pfam" id="PF00172">
    <property type="entry name" value="Zn_clus"/>
    <property type="match status" value="1"/>
</dbReference>
<keyword evidence="2" id="KW-0479">Metal-binding</keyword>
<dbReference type="Proteomes" id="UP001221142">
    <property type="component" value="Unassembled WGS sequence"/>
</dbReference>
<accession>A0AAD7FF54</accession>
<dbReference type="CDD" id="cd00067">
    <property type="entry name" value="GAL4"/>
    <property type="match status" value="1"/>
</dbReference>
<protein>
    <recommendedName>
        <fullName evidence="6">Zn(2)-C6 fungal-type domain-containing protein</fullName>
    </recommendedName>
</protein>
<proteinExistence type="predicted"/>
<dbReference type="GO" id="GO:0000981">
    <property type="term" value="F:DNA-binding transcription factor activity, RNA polymerase II-specific"/>
    <property type="evidence" value="ECO:0007669"/>
    <property type="project" value="InterPro"/>
</dbReference>
<reference evidence="7" key="1">
    <citation type="submission" date="2023-03" db="EMBL/GenBank/DDBJ databases">
        <title>Massive genome expansion in bonnet fungi (Mycena s.s.) driven by repeated elements and novel gene families across ecological guilds.</title>
        <authorList>
            <consortium name="Lawrence Berkeley National Laboratory"/>
            <person name="Harder C.B."/>
            <person name="Miyauchi S."/>
            <person name="Viragh M."/>
            <person name="Kuo A."/>
            <person name="Thoen E."/>
            <person name="Andreopoulos B."/>
            <person name="Lu D."/>
            <person name="Skrede I."/>
            <person name="Drula E."/>
            <person name="Henrissat B."/>
            <person name="Morin E."/>
            <person name="Kohler A."/>
            <person name="Barry K."/>
            <person name="LaButti K."/>
            <person name="Morin E."/>
            <person name="Salamov A."/>
            <person name="Lipzen A."/>
            <person name="Mereny Z."/>
            <person name="Hegedus B."/>
            <person name="Baldrian P."/>
            <person name="Stursova M."/>
            <person name="Weitz H."/>
            <person name="Taylor A."/>
            <person name="Grigoriev I.V."/>
            <person name="Nagy L.G."/>
            <person name="Martin F."/>
            <person name="Kauserud H."/>
        </authorList>
    </citation>
    <scope>NUCLEOTIDE SEQUENCE</scope>
    <source>
        <strain evidence="7">9284</strain>
    </source>
</reference>
<dbReference type="EMBL" id="JARKIF010000025">
    <property type="protein sequence ID" value="KAJ7614949.1"/>
    <property type="molecule type" value="Genomic_DNA"/>
</dbReference>
<keyword evidence="8" id="KW-1185">Reference proteome</keyword>
<dbReference type="PANTHER" id="PTHR47338">
    <property type="entry name" value="ZN(II)2CYS6 TRANSCRIPTION FACTOR (EUROFUNG)-RELATED"/>
    <property type="match status" value="1"/>
</dbReference>
<dbReference type="InterPro" id="IPR050815">
    <property type="entry name" value="TF_fung"/>
</dbReference>
<feature type="domain" description="Zn(2)-C6 fungal-type" evidence="6">
    <location>
        <begin position="18"/>
        <end position="52"/>
    </location>
</feature>
<evidence type="ECO:0000313" key="7">
    <source>
        <dbReference type="EMBL" id="KAJ7614949.1"/>
    </source>
</evidence>
<sequence>MDSAMASPPAKTKYIHKACMNCQRRKTRCDATRPVCGQCRLRPPRLGTPCKYQHSLPEAREQSPAGLGALTPPLDEPRIQLWEPYAFPPVPEIASHPSREQLEFFLHQFGCRHLFFLNPFTLLYPRGISHGLSCVLHLWINHIGHAEGNDHHRSLLAFARGHLNDIPELEDPVGVLQTIQAALLLSLYFLDTSHLYEGRYYCAIATSLAFTARLHRLGSPPQTSFPSFAFPDQLPMPTTIEQRREMNQMIDAFWGVVILNNYWVAASGLPSFIPCDVSIITPWPKAPLALLAQASILLERTVASVGNDSGVIAGGPNTFSPLGHRLECFLALLQRHEAPEEEHMRLVTYALLYTAILRLNAPRMVQGHEDARVKCFEAVRALSWFAPALQGTRSQWGCNDPIFVPIYSCLAEFCLTWLDSGSVEVQTAITVLQTLASRCPLARHCLVSLSGRLNGLDVGVEAPSQTTSL</sequence>
<dbReference type="GO" id="GO:0005634">
    <property type="term" value="C:nucleus"/>
    <property type="evidence" value="ECO:0007669"/>
    <property type="project" value="UniProtKB-SubCell"/>
</dbReference>
<evidence type="ECO:0000256" key="4">
    <source>
        <dbReference type="ARBA" id="ARBA00023163"/>
    </source>
</evidence>
<dbReference type="SMART" id="SM00066">
    <property type="entry name" value="GAL4"/>
    <property type="match status" value="1"/>
</dbReference>
<keyword evidence="5" id="KW-0539">Nucleus</keyword>
<evidence type="ECO:0000256" key="3">
    <source>
        <dbReference type="ARBA" id="ARBA00023015"/>
    </source>
</evidence>
<comment type="subcellular location">
    <subcellularLocation>
        <location evidence="1">Nucleus</location>
    </subcellularLocation>
</comment>
<dbReference type="PANTHER" id="PTHR47338:SF29">
    <property type="entry name" value="ZN(2)-C6 FUNGAL-TYPE DOMAIN-CONTAINING PROTEIN"/>
    <property type="match status" value="1"/>
</dbReference>
<dbReference type="InterPro" id="IPR007219">
    <property type="entry name" value="XnlR_reg_dom"/>
</dbReference>
<dbReference type="PROSITE" id="PS50048">
    <property type="entry name" value="ZN2_CY6_FUNGAL_2"/>
    <property type="match status" value="1"/>
</dbReference>
<keyword evidence="3" id="KW-0805">Transcription regulation</keyword>
<evidence type="ECO:0000259" key="6">
    <source>
        <dbReference type="PROSITE" id="PS50048"/>
    </source>
</evidence>
<dbReference type="Pfam" id="PF04082">
    <property type="entry name" value="Fungal_trans"/>
    <property type="match status" value="1"/>
</dbReference>
<dbReference type="AlphaFoldDB" id="A0AAD7FF54"/>
<comment type="caution">
    <text evidence="7">The sequence shown here is derived from an EMBL/GenBank/DDBJ whole genome shotgun (WGS) entry which is preliminary data.</text>
</comment>
<evidence type="ECO:0000313" key="8">
    <source>
        <dbReference type="Proteomes" id="UP001221142"/>
    </source>
</evidence>
<dbReference type="CDD" id="cd12148">
    <property type="entry name" value="fungal_TF_MHR"/>
    <property type="match status" value="1"/>
</dbReference>
<name>A0AAD7FF54_9AGAR</name>